<dbReference type="EMBL" id="JABEVY010000349">
    <property type="protein sequence ID" value="KAF5235527.1"/>
    <property type="molecule type" value="Genomic_DNA"/>
</dbReference>
<sequence length="694" mass="73281">MKKVICNKRLTQVSTSVRTISTDNSPSETSLFTALPEGTTDTYEPTSTPNHSQDEPSSTNPSSEDLTASNAASDTIGSSQSGMESGTTNFPNSPDTAQISTTPQATERVTTSVQESMATEKTLPISRQPTTRDLVPSSTVASQNSIVTGTDGIVATYVPEQNKDYMSSTGTTNTTDDSGAAIVIFPFGWFWKLGSVPGGGGVAKPPAPTANPVPEKEPGNKNDDDDDKYDDDASTKEDEKSTLISTVLSTTRDPTSATTTTEETTSSEECTVATQPDCTKTVSYMTSDGTQIMTEFGDCPTIVSCATETQAIATVTLTPEFIWAGVPDENPVGIIPDDAYTADVDPDIVDALESQWAEIFGDDDGWNDTETATISGSTTVDESTMTSLTDSEAVPTVTSEDSTTLESNSLTSNTEATATFTTASDTYSVTKVPSTLITKTRGTSDTTGTPISAGEEVTRTYYPCVIHGGSAVETPYCQCSTTISGEGYYATTSLVDDQCNAYTEFPSQITAAPETGPITDRPIQQPITTTTDGTVLVWSAYVLDYINIPGITKITQSVGVGEPSTVSTPLPSQTAVDNDGGGQCGTGDGLSKKGLREACDRAIDKFEDDTIYSDYASRYSRLTKGILVAASFGQAACVAKFQCDDYGIGMKGSDIKEARESAKENDGVDICGHIRLSNSCTIIMDYCTNCKTRG</sequence>
<keyword evidence="3" id="KW-1185">Reference proteome</keyword>
<gene>
    <name evidence="2" type="ORF">FANTH_11678</name>
</gene>
<feature type="region of interest" description="Disordered" evidence="1">
    <location>
        <begin position="378"/>
        <end position="411"/>
    </location>
</feature>
<dbReference type="InterPro" id="IPR029167">
    <property type="entry name" value="Mug117"/>
</dbReference>
<feature type="compositionally biased region" description="Gly residues" evidence="1">
    <location>
        <begin position="579"/>
        <end position="588"/>
    </location>
</feature>
<feature type="compositionally biased region" description="Polar residues" evidence="1">
    <location>
        <begin position="39"/>
        <end position="140"/>
    </location>
</feature>
<evidence type="ECO:0000256" key="1">
    <source>
        <dbReference type="SAM" id="MobiDB-lite"/>
    </source>
</evidence>
<feature type="region of interest" description="Disordered" evidence="1">
    <location>
        <begin position="248"/>
        <end position="267"/>
    </location>
</feature>
<dbReference type="AlphaFoldDB" id="A0A8H4YVY8"/>
<organism evidence="2 3">
    <name type="scientific">Fusarium anthophilum</name>
    <dbReference type="NCBI Taxonomy" id="48485"/>
    <lineage>
        <taxon>Eukaryota</taxon>
        <taxon>Fungi</taxon>
        <taxon>Dikarya</taxon>
        <taxon>Ascomycota</taxon>
        <taxon>Pezizomycotina</taxon>
        <taxon>Sordariomycetes</taxon>
        <taxon>Hypocreomycetidae</taxon>
        <taxon>Hypocreales</taxon>
        <taxon>Nectriaceae</taxon>
        <taxon>Fusarium</taxon>
        <taxon>Fusarium fujikuroi species complex</taxon>
    </lineage>
</organism>
<feature type="region of interest" description="Disordered" evidence="1">
    <location>
        <begin position="17"/>
        <end position="140"/>
    </location>
</feature>
<evidence type="ECO:0000313" key="3">
    <source>
        <dbReference type="Proteomes" id="UP000573603"/>
    </source>
</evidence>
<proteinExistence type="predicted"/>
<dbReference type="Pfam" id="PF15474">
    <property type="entry name" value="MU117"/>
    <property type="match status" value="1"/>
</dbReference>
<feature type="compositionally biased region" description="Polar residues" evidence="1">
    <location>
        <begin position="378"/>
        <end position="390"/>
    </location>
</feature>
<dbReference type="Proteomes" id="UP000573603">
    <property type="component" value="Unassembled WGS sequence"/>
</dbReference>
<accession>A0A8H4YVY8</accession>
<name>A0A8H4YVY8_9HYPO</name>
<feature type="region of interest" description="Disordered" evidence="1">
    <location>
        <begin position="562"/>
        <end position="588"/>
    </location>
</feature>
<reference evidence="2 3" key="1">
    <citation type="journal article" date="2020" name="BMC Genomics">
        <title>Correction to: Identification and distribution of gene clusters required for synthesis of sphingolipid metabolism inhibitors in diverse species of the filamentous fungus Fusarium.</title>
        <authorList>
            <person name="Kim H.S."/>
            <person name="Lohmar J.M."/>
            <person name="Busman M."/>
            <person name="Brown D.W."/>
            <person name="Naumann T.A."/>
            <person name="Divon H.H."/>
            <person name="Lysoe E."/>
            <person name="Uhlig S."/>
            <person name="Proctor R.H."/>
        </authorList>
    </citation>
    <scope>NUCLEOTIDE SEQUENCE [LARGE SCALE GENOMIC DNA]</scope>
    <source>
        <strain evidence="2 3">NRRL 25214</strain>
    </source>
</reference>
<feature type="region of interest" description="Disordered" evidence="1">
    <location>
        <begin position="201"/>
        <end position="241"/>
    </location>
</feature>
<evidence type="ECO:0000313" key="2">
    <source>
        <dbReference type="EMBL" id="KAF5235527.1"/>
    </source>
</evidence>
<feature type="compositionally biased region" description="Polar residues" evidence="1">
    <location>
        <begin position="562"/>
        <end position="576"/>
    </location>
</feature>
<feature type="compositionally biased region" description="Polar residues" evidence="1">
    <location>
        <begin position="17"/>
        <end position="32"/>
    </location>
</feature>
<feature type="compositionally biased region" description="Low complexity" evidence="1">
    <location>
        <begin position="249"/>
        <end position="267"/>
    </location>
</feature>
<feature type="compositionally biased region" description="Low complexity" evidence="1">
    <location>
        <begin position="398"/>
        <end position="411"/>
    </location>
</feature>
<comment type="caution">
    <text evidence="2">The sequence shown here is derived from an EMBL/GenBank/DDBJ whole genome shotgun (WGS) entry which is preliminary data.</text>
</comment>
<protein>
    <submittedName>
        <fullName evidence="2">Uncharacterized protein</fullName>
    </submittedName>
</protein>
<feature type="compositionally biased region" description="Basic and acidic residues" evidence="1">
    <location>
        <begin position="231"/>
        <end position="241"/>
    </location>
</feature>